<comment type="caution">
    <text evidence="3">The sequence shown here is derived from an EMBL/GenBank/DDBJ whole genome shotgun (WGS) entry which is preliminary data.</text>
</comment>
<evidence type="ECO:0000313" key="3">
    <source>
        <dbReference type="EMBL" id="MBI1685390.1"/>
    </source>
</evidence>
<keyword evidence="4" id="KW-1185">Reference proteome</keyword>
<organism evidence="3 4">
    <name type="scientific">Caulobacter hibisci</name>
    <dbReference type="NCBI Taxonomy" id="2035993"/>
    <lineage>
        <taxon>Bacteria</taxon>
        <taxon>Pseudomonadati</taxon>
        <taxon>Pseudomonadota</taxon>
        <taxon>Alphaproteobacteria</taxon>
        <taxon>Caulobacterales</taxon>
        <taxon>Caulobacteraceae</taxon>
        <taxon>Caulobacter</taxon>
    </lineage>
</organism>
<evidence type="ECO:0000313" key="4">
    <source>
        <dbReference type="Proteomes" id="UP000639859"/>
    </source>
</evidence>
<evidence type="ECO:0000259" key="2">
    <source>
        <dbReference type="Pfam" id="PF12728"/>
    </source>
</evidence>
<reference evidence="3 4" key="1">
    <citation type="submission" date="2020-11" db="EMBL/GenBank/DDBJ databases">
        <title>genome sequence of strain KACC 18849.</title>
        <authorList>
            <person name="Gao J."/>
            <person name="Zhang X."/>
        </authorList>
    </citation>
    <scope>NUCLEOTIDE SEQUENCE [LARGE SCALE GENOMIC DNA]</scope>
    <source>
        <strain evidence="3 4">KACC 18849</strain>
    </source>
</reference>
<dbReference type="InterPro" id="IPR041657">
    <property type="entry name" value="HTH_17"/>
</dbReference>
<accession>A0ABS0T0I3</accession>
<dbReference type="InterPro" id="IPR010093">
    <property type="entry name" value="SinI_DNA-bd"/>
</dbReference>
<dbReference type="RefSeq" id="WP_198577290.1">
    <property type="nucleotide sequence ID" value="NZ_JADWOX010000012.1"/>
</dbReference>
<dbReference type="Proteomes" id="UP000639859">
    <property type="component" value="Unassembled WGS sequence"/>
</dbReference>
<dbReference type="NCBIfam" id="TIGR01764">
    <property type="entry name" value="excise"/>
    <property type="match status" value="1"/>
</dbReference>
<protein>
    <submittedName>
        <fullName evidence="3">Helix-turn-helix domain-containing protein</fullName>
    </submittedName>
</protein>
<dbReference type="Pfam" id="PF12728">
    <property type="entry name" value="HTH_17"/>
    <property type="match status" value="1"/>
</dbReference>
<feature type="region of interest" description="Disordered" evidence="1">
    <location>
        <begin position="67"/>
        <end position="87"/>
    </location>
</feature>
<evidence type="ECO:0000256" key="1">
    <source>
        <dbReference type="SAM" id="MobiDB-lite"/>
    </source>
</evidence>
<feature type="domain" description="Helix-turn-helix" evidence="2">
    <location>
        <begin position="20"/>
        <end position="67"/>
    </location>
</feature>
<sequence length="87" mass="9802">MHQDPIPPSDRSAGPERLAYRIKEAAEVLAISRSRLYELVAAGEIRVLKDGSRTLVRRSELQAYLDRLETAPNSSPRTLAKRTSRRS</sequence>
<dbReference type="Gene3D" id="3.90.105.50">
    <property type="match status" value="1"/>
</dbReference>
<dbReference type="EMBL" id="JADWOX010000012">
    <property type="protein sequence ID" value="MBI1685390.1"/>
    <property type="molecule type" value="Genomic_DNA"/>
</dbReference>
<proteinExistence type="predicted"/>
<name>A0ABS0T0I3_9CAUL</name>
<dbReference type="InterPro" id="IPR038148">
    <property type="entry name" value="Tn1545/Tn916_Xis"/>
</dbReference>
<gene>
    <name evidence="3" type="ORF">I4Q42_17100</name>
</gene>